<keyword evidence="11" id="KW-1185">Reference proteome</keyword>
<sequence>MQLLQNKFTKTFYEECFEEIELIGKGGFGEVYKVRDIVEQEVCAVKIVKFLENIDDSKRQEIIREVQNLANLRSEYIVNYRNSWLENNQMYIEMDFYTQNLQTIIDNKHLVFGRQTGEPMKVFEYFLCCEIFTELLESVRYLHELCPPVIHRDLKPANVLISLNSNNNRFIKICDFGSATYHNMSSMSHSRNVGTSRYMAPEFIYTKYNIKVDIYSLGVIAFDLFNLFDIRVHYYGSLGLGHNRAVNTPHIIPQLCQQNIQQFICGADFVLSINNKNSIHGWGRNGLAHCGYCHSLVVTGDDCVYGWGYNRDGQLGCGEQNATKLITPMQIHFIDNEIEYKIRGVYCYANSSFAVTTDGRVFGWGRNDCNLGHNISDNIKII</sequence>
<feature type="binding site" evidence="7">
    <location>
        <position position="46"/>
    </location>
    <ligand>
        <name>ATP</name>
        <dbReference type="ChEBI" id="CHEBI:30616"/>
    </ligand>
</feature>
<evidence type="ECO:0000256" key="3">
    <source>
        <dbReference type="ARBA" id="ARBA00022777"/>
    </source>
</evidence>
<dbReference type="EMBL" id="CAJPIZ010010741">
    <property type="protein sequence ID" value="CAG2112699.1"/>
    <property type="molecule type" value="Genomic_DNA"/>
</dbReference>
<dbReference type="Proteomes" id="UP000759131">
    <property type="component" value="Unassembled WGS sequence"/>
</dbReference>
<reference evidence="10" key="1">
    <citation type="submission" date="2020-11" db="EMBL/GenBank/DDBJ databases">
        <authorList>
            <person name="Tran Van P."/>
        </authorList>
    </citation>
    <scope>NUCLEOTIDE SEQUENCE</scope>
</reference>
<dbReference type="InterPro" id="IPR009091">
    <property type="entry name" value="RCC1/BLIP-II"/>
</dbReference>
<dbReference type="InterPro" id="IPR008271">
    <property type="entry name" value="Ser/Thr_kinase_AS"/>
</dbReference>
<dbReference type="EMBL" id="OC865316">
    <property type="protein sequence ID" value="CAD7632269.1"/>
    <property type="molecule type" value="Genomic_DNA"/>
</dbReference>
<dbReference type="SUPFAM" id="SSF50985">
    <property type="entry name" value="RCC1/BLIP-II"/>
    <property type="match status" value="1"/>
</dbReference>
<dbReference type="PANTHER" id="PTHR11042:SF136">
    <property type="entry name" value="EIF-2-ALPHA KINASE GCN2"/>
    <property type="match status" value="1"/>
</dbReference>
<dbReference type="Pfam" id="PF00415">
    <property type="entry name" value="RCC1"/>
    <property type="match status" value="1"/>
</dbReference>
<evidence type="ECO:0000256" key="5">
    <source>
        <dbReference type="ARBA" id="ARBA00037982"/>
    </source>
</evidence>
<organism evidence="10">
    <name type="scientific">Medioppia subpectinata</name>
    <dbReference type="NCBI Taxonomy" id="1979941"/>
    <lineage>
        <taxon>Eukaryota</taxon>
        <taxon>Metazoa</taxon>
        <taxon>Ecdysozoa</taxon>
        <taxon>Arthropoda</taxon>
        <taxon>Chelicerata</taxon>
        <taxon>Arachnida</taxon>
        <taxon>Acari</taxon>
        <taxon>Acariformes</taxon>
        <taxon>Sarcoptiformes</taxon>
        <taxon>Oribatida</taxon>
        <taxon>Brachypylina</taxon>
        <taxon>Oppioidea</taxon>
        <taxon>Oppiidae</taxon>
        <taxon>Medioppia</taxon>
    </lineage>
</organism>
<dbReference type="Gene3D" id="1.10.510.10">
    <property type="entry name" value="Transferase(Phosphotransferase) domain 1"/>
    <property type="match status" value="1"/>
</dbReference>
<evidence type="ECO:0000313" key="11">
    <source>
        <dbReference type="Proteomes" id="UP000759131"/>
    </source>
</evidence>
<dbReference type="SUPFAM" id="SSF56112">
    <property type="entry name" value="Protein kinase-like (PK-like)"/>
    <property type="match status" value="1"/>
</dbReference>
<dbReference type="SMART" id="SM00220">
    <property type="entry name" value="S_TKc"/>
    <property type="match status" value="1"/>
</dbReference>
<evidence type="ECO:0000256" key="4">
    <source>
        <dbReference type="ARBA" id="ARBA00022840"/>
    </source>
</evidence>
<dbReference type="PROSITE" id="PS00108">
    <property type="entry name" value="PROTEIN_KINASE_ST"/>
    <property type="match status" value="1"/>
</dbReference>
<feature type="repeat" description="RCC1" evidence="6">
    <location>
        <begin position="302"/>
        <end position="358"/>
    </location>
</feature>
<dbReference type="InterPro" id="IPR050339">
    <property type="entry name" value="CC_SR_Kinase"/>
</dbReference>
<dbReference type="OrthoDB" id="341578at2759"/>
<name>A0A7R9L1R3_9ACAR</name>
<keyword evidence="4 7" id="KW-0067">ATP-binding</keyword>
<evidence type="ECO:0000313" key="10">
    <source>
        <dbReference type="EMBL" id="CAD7632269.1"/>
    </source>
</evidence>
<keyword evidence="2 7" id="KW-0547">Nucleotide-binding</keyword>
<dbReference type="Gene3D" id="2.130.10.30">
    <property type="entry name" value="Regulator of chromosome condensation 1/beta-lactamase-inhibitor protein II"/>
    <property type="match status" value="2"/>
</dbReference>
<keyword evidence="8" id="KW-0723">Serine/threonine-protein kinase</keyword>
<dbReference type="GO" id="GO:0005634">
    <property type="term" value="C:nucleus"/>
    <property type="evidence" value="ECO:0007669"/>
    <property type="project" value="TreeGrafter"/>
</dbReference>
<protein>
    <recommendedName>
        <fullName evidence="9">Protein kinase domain-containing protein</fullName>
    </recommendedName>
</protein>
<gene>
    <name evidence="10" type="ORF">OSB1V03_LOCUS12674</name>
</gene>
<accession>A0A7R9L1R3</accession>
<keyword evidence="3" id="KW-0418">Kinase</keyword>
<evidence type="ECO:0000256" key="7">
    <source>
        <dbReference type="PROSITE-ProRule" id="PRU10141"/>
    </source>
</evidence>
<dbReference type="GO" id="GO:1990625">
    <property type="term" value="P:negative regulation of cytoplasmic translational initiation in response to stress"/>
    <property type="evidence" value="ECO:0007669"/>
    <property type="project" value="TreeGrafter"/>
</dbReference>
<evidence type="ECO:0000256" key="2">
    <source>
        <dbReference type="ARBA" id="ARBA00022741"/>
    </source>
</evidence>
<dbReference type="Gene3D" id="3.30.200.20">
    <property type="entry name" value="Phosphorylase Kinase, domain 1"/>
    <property type="match status" value="1"/>
</dbReference>
<dbReference type="InterPro" id="IPR000719">
    <property type="entry name" value="Prot_kinase_dom"/>
</dbReference>
<dbReference type="InterPro" id="IPR017441">
    <property type="entry name" value="Protein_kinase_ATP_BS"/>
</dbReference>
<dbReference type="PROSITE" id="PS50012">
    <property type="entry name" value="RCC1_3"/>
    <property type="match status" value="1"/>
</dbReference>
<evidence type="ECO:0000256" key="1">
    <source>
        <dbReference type="ARBA" id="ARBA00022679"/>
    </source>
</evidence>
<evidence type="ECO:0000259" key="9">
    <source>
        <dbReference type="PROSITE" id="PS50011"/>
    </source>
</evidence>
<feature type="domain" description="Protein kinase" evidence="9">
    <location>
        <begin position="17"/>
        <end position="382"/>
    </location>
</feature>
<dbReference type="AlphaFoldDB" id="A0A7R9L1R3"/>
<dbReference type="InterPro" id="IPR011009">
    <property type="entry name" value="Kinase-like_dom_sf"/>
</dbReference>
<dbReference type="InterPro" id="IPR000408">
    <property type="entry name" value="Reg_chr_condens"/>
</dbReference>
<dbReference type="GO" id="GO:0005829">
    <property type="term" value="C:cytosol"/>
    <property type="evidence" value="ECO:0007669"/>
    <property type="project" value="TreeGrafter"/>
</dbReference>
<dbReference type="PROSITE" id="PS00107">
    <property type="entry name" value="PROTEIN_KINASE_ATP"/>
    <property type="match status" value="1"/>
</dbReference>
<comment type="similarity">
    <text evidence="5">Belongs to the protein kinase superfamily. Ser/Thr protein kinase family. GCN2 subfamily.</text>
</comment>
<dbReference type="GO" id="GO:0004694">
    <property type="term" value="F:eukaryotic translation initiation factor 2alpha kinase activity"/>
    <property type="evidence" value="ECO:0007669"/>
    <property type="project" value="TreeGrafter"/>
</dbReference>
<dbReference type="GO" id="GO:0005524">
    <property type="term" value="F:ATP binding"/>
    <property type="evidence" value="ECO:0007669"/>
    <property type="project" value="UniProtKB-UniRule"/>
</dbReference>
<evidence type="ECO:0000256" key="8">
    <source>
        <dbReference type="RuleBase" id="RU000304"/>
    </source>
</evidence>
<dbReference type="PROSITE" id="PS50011">
    <property type="entry name" value="PROTEIN_KINASE_DOM"/>
    <property type="match status" value="1"/>
</dbReference>
<keyword evidence="1" id="KW-0808">Transferase</keyword>
<dbReference type="Pfam" id="PF00069">
    <property type="entry name" value="Pkinase"/>
    <property type="match status" value="1"/>
</dbReference>
<evidence type="ECO:0000256" key="6">
    <source>
        <dbReference type="PROSITE-ProRule" id="PRU00235"/>
    </source>
</evidence>
<proteinExistence type="inferred from homology"/>
<dbReference type="PANTHER" id="PTHR11042">
    <property type="entry name" value="EUKARYOTIC TRANSLATION INITIATION FACTOR 2-ALPHA KINASE EIF2-ALPHA KINASE -RELATED"/>
    <property type="match status" value="1"/>
</dbReference>